<feature type="active site" description="Charge relay system" evidence="5">
    <location>
        <position position="371"/>
    </location>
</feature>
<dbReference type="CDD" id="cd04077">
    <property type="entry name" value="Peptidases_S8_PCSK9_ProteinaseK_like"/>
    <property type="match status" value="1"/>
</dbReference>
<dbReference type="PROSITE" id="PS00137">
    <property type="entry name" value="SUBTILASE_HIS"/>
    <property type="match status" value="1"/>
</dbReference>
<evidence type="ECO:0000313" key="11">
    <source>
        <dbReference type="Proteomes" id="UP000193944"/>
    </source>
</evidence>
<name>A0A1Y1X678_9FUNG</name>
<dbReference type="Gene3D" id="3.40.50.200">
    <property type="entry name" value="Peptidase S8/S53 domain"/>
    <property type="match status" value="1"/>
</dbReference>
<comment type="caution">
    <text evidence="10">The sequence shown here is derived from an EMBL/GenBank/DDBJ whole genome shotgun (WGS) entry which is preliminary data.</text>
</comment>
<dbReference type="STRING" id="1754192.A0A1Y1X678"/>
<evidence type="ECO:0000256" key="7">
    <source>
        <dbReference type="SAM" id="Coils"/>
    </source>
</evidence>
<sequence>MITGQLHIQDEGNKDEILSYSSKNVAPLYSSIDAEEISDNYIVVFKDNINIMNSSKHTTWLLNLLQTSSNGKEPEEKIKHVFDLHSQFRGYAGKFSQDTIEKIRTSDEVAYVEKDQIVHALDVDTDAPWGLSRIAHRSKPDTEEEYKKYAYNEAAGRNVTVYIIDTGVNVNHVDFDGRAVWGATIPEDDEDVDGNGHGTHVAGTVAGKKYGVAKLANIVAVKVLRSNGSGSMSDVIKGIEFAVEHHKQRVEEAEKQNEELGDDDGPKIIVKSAANMSLGGGRSRALDRVVDAAVKAGIQFAVAAGNDGLDACNYSPAAAKNAITVGATTMDDRMAWFSNHGSCVDVFAPGHYITSAWIGSKVATNTISGTSMASPHVAGLIALLLSMPEHENKTPEEIKQLIIDMSTPNVIKGLPFWTESANRLIYSNPPEEKEE</sequence>
<dbReference type="PROSITE" id="PS00136">
    <property type="entry name" value="SUBTILASE_ASP"/>
    <property type="match status" value="1"/>
</dbReference>
<feature type="domain" description="Inhibitor I9" evidence="9">
    <location>
        <begin position="40"/>
        <end position="119"/>
    </location>
</feature>
<evidence type="ECO:0000256" key="6">
    <source>
        <dbReference type="RuleBase" id="RU003355"/>
    </source>
</evidence>
<dbReference type="SUPFAM" id="SSF52743">
    <property type="entry name" value="Subtilisin-like"/>
    <property type="match status" value="1"/>
</dbReference>
<dbReference type="InterPro" id="IPR000209">
    <property type="entry name" value="Peptidase_S8/S53_dom"/>
</dbReference>
<feature type="domain" description="Peptidase S8/S53" evidence="8">
    <location>
        <begin position="156"/>
        <end position="407"/>
    </location>
</feature>
<dbReference type="PRINTS" id="PR00723">
    <property type="entry name" value="SUBTILISIN"/>
</dbReference>
<dbReference type="InterPro" id="IPR015500">
    <property type="entry name" value="Peptidase_S8_subtilisin-rel"/>
</dbReference>
<reference evidence="10 11" key="2">
    <citation type="submission" date="2016-08" db="EMBL/GenBank/DDBJ databases">
        <title>Pervasive Adenine N6-methylation of Active Genes in Fungi.</title>
        <authorList>
            <consortium name="DOE Joint Genome Institute"/>
            <person name="Mondo S.J."/>
            <person name="Dannebaum R.O."/>
            <person name="Kuo R.C."/>
            <person name="Labutti K."/>
            <person name="Haridas S."/>
            <person name="Kuo A."/>
            <person name="Salamov A."/>
            <person name="Ahrendt S.R."/>
            <person name="Lipzen A."/>
            <person name="Sullivan W."/>
            <person name="Andreopoulos W.B."/>
            <person name="Clum A."/>
            <person name="Lindquist E."/>
            <person name="Daum C."/>
            <person name="Ramamoorthy G.K."/>
            <person name="Gryganskyi A."/>
            <person name="Culley D."/>
            <person name="Magnuson J.K."/>
            <person name="James T.Y."/>
            <person name="O'Malley M.A."/>
            <person name="Stajich J.E."/>
            <person name="Spatafora J.W."/>
            <person name="Visel A."/>
            <person name="Grigoriev I.V."/>
        </authorList>
    </citation>
    <scope>NUCLEOTIDE SEQUENCE [LARGE SCALE GENOMIC DNA]</scope>
    <source>
        <strain evidence="10 11">S4</strain>
    </source>
</reference>
<evidence type="ECO:0000256" key="3">
    <source>
        <dbReference type="ARBA" id="ARBA00022801"/>
    </source>
</evidence>
<dbReference type="Pfam" id="PF00082">
    <property type="entry name" value="Peptidase_S8"/>
    <property type="match status" value="1"/>
</dbReference>
<evidence type="ECO:0000256" key="2">
    <source>
        <dbReference type="ARBA" id="ARBA00022670"/>
    </source>
</evidence>
<evidence type="ECO:0000259" key="9">
    <source>
        <dbReference type="Pfam" id="PF05922"/>
    </source>
</evidence>
<dbReference type="PANTHER" id="PTHR43806:SF11">
    <property type="entry name" value="CEREVISIN-RELATED"/>
    <property type="match status" value="1"/>
</dbReference>
<dbReference type="PROSITE" id="PS51892">
    <property type="entry name" value="SUBTILASE"/>
    <property type="match status" value="1"/>
</dbReference>
<keyword evidence="7" id="KW-0175">Coiled coil</keyword>
<dbReference type="InterPro" id="IPR022398">
    <property type="entry name" value="Peptidase_S8_His-AS"/>
</dbReference>
<dbReference type="InterPro" id="IPR050131">
    <property type="entry name" value="Peptidase_S8_subtilisin-like"/>
</dbReference>
<keyword evidence="4 5" id="KW-0720">Serine protease</keyword>
<dbReference type="InterPro" id="IPR010259">
    <property type="entry name" value="S8pro/Inhibitor_I9"/>
</dbReference>
<dbReference type="GO" id="GO:0000747">
    <property type="term" value="P:conjugation with cellular fusion"/>
    <property type="evidence" value="ECO:0007669"/>
    <property type="project" value="EnsemblFungi"/>
</dbReference>
<dbReference type="Pfam" id="PF05922">
    <property type="entry name" value="Inhibitor_I9"/>
    <property type="match status" value="1"/>
</dbReference>
<dbReference type="OrthoDB" id="206201at2759"/>
<dbReference type="GO" id="GO:0004252">
    <property type="term" value="F:serine-type endopeptidase activity"/>
    <property type="evidence" value="ECO:0007669"/>
    <property type="project" value="UniProtKB-UniRule"/>
</dbReference>
<dbReference type="GO" id="GO:0006914">
    <property type="term" value="P:autophagy"/>
    <property type="evidence" value="ECO:0007669"/>
    <property type="project" value="EnsemblFungi"/>
</dbReference>
<feature type="active site" description="Charge relay system" evidence="5">
    <location>
        <position position="197"/>
    </location>
</feature>
<evidence type="ECO:0000259" key="8">
    <source>
        <dbReference type="Pfam" id="PF00082"/>
    </source>
</evidence>
<dbReference type="AlphaFoldDB" id="A0A1Y1X678"/>
<evidence type="ECO:0000256" key="1">
    <source>
        <dbReference type="ARBA" id="ARBA00011073"/>
    </source>
</evidence>
<evidence type="ECO:0000256" key="5">
    <source>
        <dbReference type="PROSITE-ProRule" id="PRU01240"/>
    </source>
</evidence>
<dbReference type="PROSITE" id="PS00138">
    <property type="entry name" value="SUBTILASE_SER"/>
    <property type="match status" value="1"/>
</dbReference>
<dbReference type="GO" id="GO:0031638">
    <property type="term" value="P:zymogen activation"/>
    <property type="evidence" value="ECO:0007669"/>
    <property type="project" value="EnsemblFungi"/>
</dbReference>
<comment type="similarity">
    <text evidence="1 5 6">Belongs to the peptidase S8 family.</text>
</comment>
<dbReference type="GO" id="GO:0005615">
    <property type="term" value="C:extracellular space"/>
    <property type="evidence" value="ECO:0007669"/>
    <property type="project" value="TreeGrafter"/>
</dbReference>
<accession>A0A1Y1X678</accession>
<reference evidence="10 11" key="1">
    <citation type="submission" date="2016-08" db="EMBL/GenBank/DDBJ databases">
        <title>A Parts List for Fungal Cellulosomes Revealed by Comparative Genomics.</title>
        <authorList>
            <consortium name="DOE Joint Genome Institute"/>
            <person name="Haitjema C.H."/>
            <person name="Gilmore S.P."/>
            <person name="Henske J.K."/>
            <person name="Solomon K.V."/>
            <person name="De Groot R."/>
            <person name="Kuo A."/>
            <person name="Mondo S.J."/>
            <person name="Salamov A.A."/>
            <person name="Labutti K."/>
            <person name="Zhao Z."/>
            <person name="Chiniquy J."/>
            <person name="Barry K."/>
            <person name="Brewer H.M."/>
            <person name="Purvine S.O."/>
            <person name="Wright A.T."/>
            <person name="Boxma B."/>
            <person name="Van Alen T."/>
            <person name="Hackstein J.H."/>
            <person name="Baker S.E."/>
            <person name="Grigoriev I.V."/>
            <person name="O'Malley M.A."/>
        </authorList>
    </citation>
    <scope>NUCLEOTIDE SEQUENCE [LARGE SCALE GENOMIC DNA]</scope>
    <source>
        <strain evidence="10 11">S4</strain>
    </source>
</reference>
<dbReference type="InterPro" id="IPR034193">
    <property type="entry name" value="PCSK9_ProteinaseK-like"/>
</dbReference>
<feature type="active site" description="Charge relay system" evidence="5">
    <location>
        <position position="165"/>
    </location>
</feature>
<dbReference type="InterPro" id="IPR036852">
    <property type="entry name" value="Peptidase_S8/S53_dom_sf"/>
</dbReference>
<protein>
    <submittedName>
        <fullName evidence="10">Serine protease</fullName>
    </submittedName>
</protein>
<evidence type="ECO:0000256" key="4">
    <source>
        <dbReference type="ARBA" id="ARBA00022825"/>
    </source>
</evidence>
<proteinExistence type="inferred from homology"/>
<feature type="coiled-coil region" evidence="7">
    <location>
        <begin position="236"/>
        <end position="263"/>
    </location>
</feature>
<dbReference type="EMBL" id="MCFG01000125">
    <property type="protein sequence ID" value="ORX81175.1"/>
    <property type="molecule type" value="Genomic_DNA"/>
</dbReference>
<organism evidence="10 11">
    <name type="scientific">Anaeromyces robustus</name>
    <dbReference type="NCBI Taxonomy" id="1754192"/>
    <lineage>
        <taxon>Eukaryota</taxon>
        <taxon>Fungi</taxon>
        <taxon>Fungi incertae sedis</taxon>
        <taxon>Chytridiomycota</taxon>
        <taxon>Chytridiomycota incertae sedis</taxon>
        <taxon>Neocallimastigomycetes</taxon>
        <taxon>Neocallimastigales</taxon>
        <taxon>Neocallimastigaceae</taxon>
        <taxon>Anaeromyces</taxon>
    </lineage>
</organism>
<dbReference type="InterPro" id="IPR037045">
    <property type="entry name" value="S8pro/Inhibitor_I9_sf"/>
</dbReference>
<keyword evidence="11" id="KW-1185">Reference proteome</keyword>
<keyword evidence="2 5" id="KW-0645">Protease</keyword>
<evidence type="ECO:0000313" key="10">
    <source>
        <dbReference type="EMBL" id="ORX81175.1"/>
    </source>
</evidence>
<keyword evidence="3 5" id="KW-0378">Hydrolase</keyword>
<gene>
    <name evidence="10" type="ORF">BCR32DRAFT_203996</name>
</gene>
<dbReference type="FunFam" id="3.40.50.200:FF:000007">
    <property type="entry name" value="Subtilisin-like serine protease"/>
    <property type="match status" value="1"/>
</dbReference>
<dbReference type="Gene3D" id="3.30.70.80">
    <property type="entry name" value="Peptidase S8 propeptide/proteinase inhibitor I9"/>
    <property type="match status" value="1"/>
</dbReference>
<dbReference type="Proteomes" id="UP000193944">
    <property type="component" value="Unassembled WGS sequence"/>
</dbReference>
<dbReference type="GO" id="GO:0000324">
    <property type="term" value="C:fungal-type vacuole"/>
    <property type="evidence" value="ECO:0007669"/>
    <property type="project" value="EnsemblFungi"/>
</dbReference>
<dbReference type="PANTHER" id="PTHR43806">
    <property type="entry name" value="PEPTIDASE S8"/>
    <property type="match status" value="1"/>
</dbReference>
<dbReference type="InterPro" id="IPR023828">
    <property type="entry name" value="Peptidase_S8_Ser-AS"/>
</dbReference>
<dbReference type="InterPro" id="IPR023827">
    <property type="entry name" value="Peptidase_S8_Asp-AS"/>
</dbReference>